<dbReference type="InterPro" id="IPR036390">
    <property type="entry name" value="WH_DNA-bd_sf"/>
</dbReference>
<dbReference type="Proteomes" id="UP001064971">
    <property type="component" value="Chromosome"/>
</dbReference>
<feature type="domain" description="HTH deoR-type" evidence="3">
    <location>
        <begin position="4"/>
        <end position="62"/>
    </location>
</feature>
<dbReference type="InterPro" id="IPR028349">
    <property type="entry name" value="PafC-like"/>
</dbReference>
<dbReference type="Gene3D" id="1.10.10.10">
    <property type="entry name" value="Winged helix-like DNA-binding domain superfamily/Winged helix DNA-binding domain"/>
    <property type="match status" value="1"/>
</dbReference>
<name>A0ABM8AEK1_9DEIO</name>
<dbReference type="PANTHER" id="PTHR34580">
    <property type="match status" value="1"/>
</dbReference>
<evidence type="ECO:0000259" key="3">
    <source>
        <dbReference type="PROSITE" id="PS51000"/>
    </source>
</evidence>
<proteinExistence type="predicted"/>
<dbReference type="PIRSF" id="PIRSF016838">
    <property type="entry name" value="PafC"/>
    <property type="match status" value="1"/>
</dbReference>
<dbReference type="Pfam" id="PF08279">
    <property type="entry name" value="HTH_11"/>
    <property type="match status" value="1"/>
</dbReference>
<dbReference type="PANTHER" id="PTHR34580:SF3">
    <property type="entry name" value="PROTEIN PAFB"/>
    <property type="match status" value="1"/>
</dbReference>
<evidence type="ECO:0000313" key="4">
    <source>
        <dbReference type="EMBL" id="BDP42227.1"/>
    </source>
</evidence>
<reference evidence="4" key="1">
    <citation type="submission" date="2022-07" db="EMBL/GenBank/DDBJ databases">
        <title>Complete Genome Sequence of the Radioresistant Bacterium Deinococcus aetherius ST0316, Isolated from the Air Dust collected in Lower Stratosphere above Japan.</title>
        <authorList>
            <person name="Satoh K."/>
            <person name="Hagiwara K."/>
            <person name="Katsumata K."/>
            <person name="Kubo A."/>
            <person name="Yokobori S."/>
            <person name="Yamagishi A."/>
            <person name="Oono Y."/>
            <person name="Narumi I."/>
        </authorList>
    </citation>
    <scope>NUCLEOTIDE SEQUENCE</scope>
    <source>
        <strain evidence="4">ST0316</strain>
    </source>
</reference>
<keyword evidence="5" id="KW-1185">Reference proteome</keyword>
<accession>A0ABM8AEK1</accession>
<dbReference type="SUPFAM" id="SSF46785">
    <property type="entry name" value="Winged helix' DNA-binding domain"/>
    <property type="match status" value="1"/>
</dbReference>
<dbReference type="PROSITE" id="PS52050">
    <property type="entry name" value="WYL"/>
    <property type="match status" value="1"/>
</dbReference>
<dbReference type="RefSeq" id="WP_264774932.1">
    <property type="nucleotide sequence ID" value="NZ_AP026560.1"/>
</dbReference>
<keyword evidence="2" id="KW-0804">Transcription</keyword>
<evidence type="ECO:0000256" key="2">
    <source>
        <dbReference type="ARBA" id="ARBA00023163"/>
    </source>
</evidence>
<dbReference type="PROSITE" id="PS51000">
    <property type="entry name" value="HTH_DEOR_2"/>
    <property type="match status" value="1"/>
</dbReference>
<evidence type="ECO:0000256" key="1">
    <source>
        <dbReference type="ARBA" id="ARBA00023015"/>
    </source>
</evidence>
<dbReference type="InterPro" id="IPR036388">
    <property type="entry name" value="WH-like_DNA-bd_sf"/>
</dbReference>
<gene>
    <name evidence="4" type="ORF">DAETH_21960</name>
</gene>
<dbReference type="InterPro" id="IPR051534">
    <property type="entry name" value="CBASS_pafABC_assoc_protein"/>
</dbReference>
<dbReference type="InterPro" id="IPR026881">
    <property type="entry name" value="WYL_dom"/>
</dbReference>
<dbReference type="InterPro" id="IPR001034">
    <property type="entry name" value="DeoR_HTH"/>
</dbReference>
<dbReference type="InterPro" id="IPR057727">
    <property type="entry name" value="WCX_dom"/>
</dbReference>
<protein>
    <submittedName>
        <fullName evidence="4">Repressor</fullName>
    </submittedName>
</protein>
<evidence type="ECO:0000313" key="5">
    <source>
        <dbReference type="Proteomes" id="UP001064971"/>
    </source>
</evidence>
<dbReference type="Pfam" id="PF13280">
    <property type="entry name" value="WYL"/>
    <property type="match status" value="1"/>
</dbReference>
<dbReference type="InterPro" id="IPR013196">
    <property type="entry name" value="HTH_11"/>
</dbReference>
<keyword evidence="1" id="KW-0805">Transcription regulation</keyword>
<organism evidence="4 5">
    <name type="scientific">Deinococcus aetherius</name>
    <dbReference type="NCBI Taxonomy" id="200252"/>
    <lineage>
        <taxon>Bacteria</taxon>
        <taxon>Thermotogati</taxon>
        <taxon>Deinococcota</taxon>
        <taxon>Deinococci</taxon>
        <taxon>Deinococcales</taxon>
        <taxon>Deinococcaceae</taxon>
        <taxon>Deinococcus</taxon>
    </lineage>
</organism>
<dbReference type="EMBL" id="AP026560">
    <property type="protein sequence ID" value="BDP42227.1"/>
    <property type="molecule type" value="Genomic_DNA"/>
</dbReference>
<dbReference type="Pfam" id="PF25583">
    <property type="entry name" value="WCX"/>
    <property type="match status" value="1"/>
</dbReference>
<sequence length="330" mass="36342">MYDPSMRVLTVLELLQAHERVTGAELARRLEVSPRTVQRYIARLQDLGIPVESTRGVGGAYRLKPGFRLPPLMFSGEEALALALGLHALQHLGLTALAPAVAGASAKLSRTLPRPLRERVGALEDAVQLDAFPWTVPTDAAVLSCLLGAVQAQRAVTFAYRSHEGVQTRREVEVYGVVHLDGRWYAVGRCLLRDALRSFRLDRISEPVEGERTFTRPPEFDARAYLRATLPFARAPYEIEVWLDLPPEEAALHFAPGRVALDPDPAYGGTRLRCTREHLESFAAMLLRLGCGVVVHEPPELREAFGVLADRARAACRTPPVPDGRATLPV</sequence>